<gene>
    <name evidence="3" type="ORF">EJ995_08700</name>
</gene>
<feature type="chain" id="PRO_5019520637" description="TonB C-terminal domain-containing protein" evidence="1">
    <location>
        <begin position="22"/>
        <end position="267"/>
    </location>
</feature>
<evidence type="ECO:0000313" key="3">
    <source>
        <dbReference type="EMBL" id="AZQ44310.1"/>
    </source>
</evidence>
<evidence type="ECO:0000256" key="1">
    <source>
        <dbReference type="SAM" id="SignalP"/>
    </source>
</evidence>
<accession>A0A3S9MYP6</accession>
<keyword evidence="1" id="KW-0732">Signal</keyword>
<reference evidence="3 4" key="1">
    <citation type="submission" date="2018-12" db="EMBL/GenBank/DDBJ databases">
        <title>Complete genome of Nonlabens sp. MJ115.</title>
        <authorList>
            <person name="Choi H.S."/>
            <person name="Jung J."/>
        </authorList>
    </citation>
    <scope>NUCLEOTIDE SEQUENCE [LARGE SCALE GENOMIC DNA]</scope>
    <source>
        <strain evidence="3 4">MJ115</strain>
    </source>
</reference>
<dbReference type="EMBL" id="CP034549">
    <property type="protein sequence ID" value="AZQ44310.1"/>
    <property type="molecule type" value="Genomic_DNA"/>
</dbReference>
<dbReference type="GO" id="GO:0055085">
    <property type="term" value="P:transmembrane transport"/>
    <property type="evidence" value="ECO:0007669"/>
    <property type="project" value="InterPro"/>
</dbReference>
<dbReference type="KEGG" id="noj:EJ995_08700"/>
<dbReference type="OrthoDB" id="1522859at2"/>
<proteinExistence type="predicted"/>
<feature type="signal peptide" evidence="1">
    <location>
        <begin position="1"/>
        <end position="21"/>
    </location>
</feature>
<sequence>MNKPFITFFLLLFILPTISFSQTLDDLSRRDKKKIDKTFKAYATQDFDSARKLMNKCLQSDDLKDLSQVQLLDAHIYFAERDMNKAKEAYLKTLESAPIGSPLTNIAQIGISRSVERIMREKDFDANKLPKVKKDSIAKKKTTIDTSLTTVPFAIIERVPVYPGCDANQTNLELKACMQDAVSAHVSNEFDTDIATLTGILGKISIRVQFKIDDTGKVVDVHAKSINPILEEEAIRVVSSITQMQPGEQKGVPVSVVYALPIIFYVE</sequence>
<feature type="domain" description="TonB C-terminal" evidence="2">
    <location>
        <begin position="206"/>
        <end position="264"/>
    </location>
</feature>
<keyword evidence="4" id="KW-1185">Reference proteome</keyword>
<dbReference type="AlphaFoldDB" id="A0A3S9MYP6"/>
<evidence type="ECO:0000313" key="4">
    <source>
        <dbReference type="Proteomes" id="UP000279600"/>
    </source>
</evidence>
<organism evidence="3 4">
    <name type="scientific">Nonlabens ponticola</name>
    <dbReference type="NCBI Taxonomy" id="2496866"/>
    <lineage>
        <taxon>Bacteria</taxon>
        <taxon>Pseudomonadati</taxon>
        <taxon>Bacteroidota</taxon>
        <taxon>Flavobacteriia</taxon>
        <taxon>Flavobacteriales</taxon>
        <taxon>Flavobacteriaceae</taxon>
        <taxon>Nonlabens</taxon>
    </lineage>
</organism>
<dbReference type="InterPro" id="IPR037682">
    <property type="entry name" value="TonB_C"/>
</dbReference>
<protein>
    <recommendedName>
        <fullName evidence="2">TonB C-terminal domain-containing protein</fullName>
    </recommendedName>
</protein>
<dbReference type="Gene3D" id="3.30.1150.10">
    <property type="match status" value="1"/>
</dbReference>
<evidence type="ECO:0000259" key="2">
    <source>
        <dbReference type="Pfam" id="PF03544"/>
    </source>
</evidence>
<name>A0A3S9MYP6_9FLAO</name>
<dbReference type="Pfam" id="PF03544">
    <property type="entry name" value="TonB_C"/>
    <property type="match status" value="1"/>
</dbReference>
<dbReference type="SUPFAM" id="SSF74653">
    <property type="entry name" value="TolA/TonB C-terminal domain"/>
    <property type="match status" value="1"/>
</dbReference>
<dbReference type="Proteomes" id="UP000279600">
    <property type="component" value="Chromosome"/>
</dbReference>
<dbReference type="RefSeq" id="WP_126447622.1">
    <property type="nucleotide sequence ID" value="NZ_CP034549.1"/>
</dbReference>